<keyword evidence="4" id="KW-1185">Reference proteome</keyword>
<dbReference type="Proteomes" id="UP001338125">
    <property type="component" value="Unassembled WGS sequence"/>
</dbReference>
<feature type="signal peptide" evidence="1">
    <location>
        <begin position="1"/>
        <end position="15"/>
    </location>
</feature>
<evidence type="ECO:0000313" key="4">
    <source>
        <dbReference type="Proteomes" id="UP001338125"/>
    </source>
</evidence>
<feature type="chain" id="PRO_5047442165" evidence="1">
    <location>
        <begin position="16"/>
        <end position="131"/>
    </location>
</feature>
<dbReference type="InterPro" id="IPR011329">
    <property type="entry name" value="Killer_tox_Kp4/SMK"/>
</dbReference>
<gene>
    <name evidence="3" type="ORF">PT974_09136</name>
</gene>
<proteinExistence type="predicted"/>
<feature type="domain" description="Killer toxin Kp4" evidence="2">
    <location>
        <begin position="9"/>
        <end position="121"/>
    </location>
</feature>
<comment type="caution">
    <text evidence="3">The sequence shown here is derived from an EMBL/GenBank/DDBJ whole genome shotgun (WGS) entry which is preliminary data.</text>
</comment>
<evidence type="ECO:0000313" key="3">
    <source>
        <dbReference type="EMBL" id="KAK5990861.1"/>
    </source>
</evidence>
<evidence type="ECO:0000256" key="1">
    <source>
        <dbReference type="SAM" id="SignalP"/>
    </source>
</evidence>
<evidence type="ECO:0000259" key="2">
    <source>
        <dbReference type="Pfam" id="PF09044"/>
    </source>
</evidence>
<protein>
    <submittedName>
        <fullName evidence="3">KP4 killer toxin</fullName>
    </submittedName>
</protein>
<reference evidence="3 4" key="1">
    <citation type="submission" date="2024-01" db="EMBL/GenBank/DDBJ databases">
        <title>Complete genome of Cladobotryum mycophilum ATHUM6906.</title>
        <authorList>
            <person name="Christinaki A.C."/>
            <person name="Myridakis A.I."/>
            <person name="Kouvelis V.N."/>
        </authorList>
    </citation>
    <scope>NUCLEOTIDE SEQUENCE [LARGE SCALE GENOMIC DNA]</scope>
    <source>
        <strain evidence="3 4">ATHUM6906</strain>
    </source>
</reference>
<sequence>MQFSSVLFFISGAAALGINCRGSFMCNASEGISLQTVHDQIGVLVANNADRHFNTGEQIACSHGSQGSICAFFQSGASGSARDAYNFAQQLLDHKCGACGSVPTQGGNDVSKGQLTVNYVTQPCCDGDCHC</sequence>
<dbReference type="Pfam" id="PF09044">
    <property type="entry name" value="Kp4"/>
    <property type="match status" value="1"/>
</dbReference>
<name>A0ABR0SGQ2_9HYPO</name>
<dbReference type="SUPFAM" id="SSF55221">
    <property type="entry name" value="Yeast killer toxins"/>
    <property type="match status" value="1"/>
</dbReference>
<dbReference type="InterPro" id="IPR015131">
    <property type="entry name" value="Killer_tox_Kp4"/>
</dbReference>
<dbReference type="EMBL" id="JAVFKD010000014">
    <property type="protein sequence ID" value="KAK5990861.1"/>
    <property type="molecule type" value="Genomic_DNA"/>
</dbReference>
<keyword evidence="1" id="KW-0732">Signal</keyword>
<accession>A0ABR0SGQ2</accession>
<dbReference type="Gene3D" id="3.30.430.10">
    <property type="entry name" value="Killer Toxin P4, subunit A"/>
    <property type="match status" value="1"/>
</dbReference>
<organism evidence="3 4">
    <name type="scientific">Cladobotryum mycophilum</name>
    <dbReference type="NCBI Taxonomy" id="491253"/>
    <lineage>
        <taxon>Eukaryota</taxon>
        <taxon>Fungi</taxon>
        <taxon>Dikarya</taxon>
        <taxon>Ascomycota</taxon>
        <taxon>Pezizomycotina</taxon>
        <taxon>Sordariomycetes</taxon>
        <taxon>Hypocreomycetidae</taxon>
        <taxon>Hypocreales</taxon>
        <taxon>Hypocreaceae</taxon>
        <taxon>Cladobotryum</taxon>
    </lineage>
</organism>